<reference evidence="2 3" key="1">
    <citation type="journal article" date="2019" name="Int. J. Syst. Evol. Microbiol.">
        <title>The Global Catalogue of Microorganisms (GCM) 10K type strain sequencing project: providing services to taxonomists for standard genome sequencing and annotation.</title>
        <authorList>
            <consortium name="The Broad Institute Genomics Platform"/>
            <consortium name="The Broad Institute Genome Sequencing Center for Infectious Disease"/>
            <person name="Wu L."/>
            <person name="Ma J."/>
        </authorList>
    </citation>
    <scope>NUCLEOTIDE SEQUENCE [LARGE SCALE GENOMIC DNA]</scope>
    <source>
        <strain evidence="2 3">JCM 10303</strain>
    </source>
</reference>
<feature type="chain" id="PRO_5045822427" description="Secreted protein" evidence="1">
    <location>
        <begin position="26"/>
        <end position="334"/>
    </location>
</feature>
<protein>
    <recommendedName>
        <fullName evidence="4">Secreted protein</fullName>
    </recommendedName>
</protein>
<evidence type="ECO:0000256" key="1">
    <source>
        <dbReference type="SAM" id="SignalP"/>
    </source>
</evidence>
<proteinExistence type="predicted"/>
<dbReference type="RefSeq" id="WP_009944314.1">
    <property type="nucleotide sequence ID" value="NZ_BAAAGS010000001.1"/>
</dbReference>
<evidence type="ECO:0000313" key="2">
    <source>
        <dbReference type="EMBL" id="GAA0505460.1"/>
    </source>
</evidence>
<organism evidence="2 3">
    <name type="scientific">Saccharopolyspora erythraea</name>
    <name type="common">Streptomyces erythraeus</name>
    <dbReference type="NCBI Taxonomy" id="1836"/>
    <lineage>
        <taxon>Bacteria</taxon>
        <taxon>Bacillati</taxon>
        <taxon>Actinomycetota</taxon>
        <taxon>Actinomycetes</taxon>
        <taxon>Pseudonocardiales</taxon>
        <taxon>Pseudonocardiaceae</taxon>
        <taxon>Saccharopolyspora</taxon>
    </lineage>
</organism>
<evidence type="ECO:0000313" key="3">
    <source>
        <dbReference type="Proteomes" id="UP001500729"/>
    </source>
</evidence>
<dbReference type="EMBL" id="BAAAGS010000001">
    <property type="protein sequence ID" value="GAA0505460.1"/>
    <property type="molecule type" value="Genomic_DNA"/>
</dbReference>
<dbReference type="Proteomes" id="UP001500729">
    <property type="component" value="Unassembled WGS sequence"/>
</dbReference>
<gene>
    <name evidence="2" type="ORF">GCM10009533_00160</name>
</gene>
<accession>A0ABN1BVV2</accession>
<sequence length="334" mass="34830">MVTKQPVRPCSVLLAVLLGATTVFAPVASAAGADGTISGGGGENPEEVRLKRERAWVAENAPLQFGAEPYAAVQAAAAKAVEQAECQVSAEAATNLTLATTWPEVAGSGEPPSPMTLSRYDDQASLADPEQRADGLFFNPGVGIWQLDSAGLGAKETAATAIDSVTAAEKMAPYMLGKFCDAVNGGASTASARSAAWKDWHACDGGACEKIFQRLGSQQVTKVDGVGRYGGAEPRKCTYEGAQYDCLYVDPAKAEGEDAWTSPDFGPAPVPAPFYVFTYAEGGKDYEVRYWLKGDSGASGDVSASRELGVNARSKLSWADETTLCDTTAGRGNC</sequence>
<keyword evidence="3" id="KW-1185">Reference proteome</keyword>
<keyword evidence="1" id="KW-0732">Signal</keyword>
<feature type="signal peptide" evidence="1">
    <location>
        <begin position="1"/>
        <end position="25"/>
    </location>
</feature>
<name>A0ABN1BVV2_SACER</name>
<comment type="caution">
    <text evidence="2">The sequence shown here is derived from an EMBL/GenBank/DDBJ whole genome shotgun (WGS) entry which is preliminary data.</text>
</comment>
<evidence type="ECO:0008006" key="4">
    <source>
        <dbReference type="Google" id="ProtNLM"/>
    </source>
</evidence>